<protein>
    <submittedName>
        <fullName evidence="2">Uncharacterized protein</fullName>
    </submittedName>
</protein>
<sequence>MHHTITMRMGRDKECKVRTRKKWNNKEQKFMYDSEVIIMGKEVQLAKVQPERILPVKEVTSIFCEESKIKLQQDRNWLLFWAISDNVSSHYVAPSLGIQPGSRKEPTEASPAQLSFIARYHVIH</sequence>
<dbReference type="AlphaFoldDB" id="A0AA84ZWR4"/>
<proteinExistence type="predicted"/>
<dbReference type="Proteomes" id="UP000050790">
    <property type="component" value="Unassembled WGS sequence"/>
</dbReference>
<evidence type="ECO:0000313" key="1">
    <source>
        <dbReference type="Proteomes" id="UP000050790"/>
    </source>
</evidence>
<evidence type="ECO:0000313" key="2">
    <source>
        <dbReference type="WBParaSite" id="SMRG1_5210.1"/>
    </source>
</evidence>
<name>A0AA84ZWR4_9TREM</name>
<dbReference type="WBParaSite" id="SMRG1_5210.1">
    <property type="protein sequence ID" value="SMRG1_5210.1"/>
    <property type="gene ID" value="SMRG1_5210"/>
</dbReference>
<organism evidence="1 2">
    <name type="scientific">Schistosoma margrebowiei</name>
    <dbReference type="NCBI Taxonomy" id="48269"/>
    <lineage>
        <taxon>Eukaryota</taxon>
        <taxon>Metazoa</taxon>
        <taxon>Spiralia</taxon>
        <taxon>Lophotrochozoa</taxon>
        <taxon>Platyhelminthes</taxon>
        <taxon>Trematoda</taxon>
        <taxon>Digenea</taxon>
        <taxon>Strigeidida</taxon>
        <taxon>Schistosomatoidea</taxon>
        <taxon>Schistosomatidae</taxon>
        <taxon>Schistosoma</taxon>
    </lineage>
</organism>
<reference evidence="2" key="1">
    <citation type="submission" date="2023-11" db="UniProtKB">
        <authorList>
            <consortium name="WormBaseParasite"/>
        </authorList>
    </citation>
    <scope>IDENTIFICATION</scope>
</reference>
<accession>A0AA84ZWR4</accession>